<dbReference type="Proteomes" id="UP000073816">
    <property type="component" value="Chromosome"/>
</dbReference>
<organism evidence="2 3">
    <name type="scientific">Algoriphagus sanaruensis</name>
    <dbReference type="NCBI Taxonomy" id="1727163"/>
    <lineage>
        <taxon>Bacteria</taxon>
        <taxon>Pseudomonadati</taxon>
        <taxon>Bacteroidota</taxon>
        <taxon>Cytophagia</taxon>
        <taxon>Cytophagales</taxon>
        <taxon>Cyclobacteriaceae</taxon>
        <taxon>Algoriphagus</taxon>
    </lineage>
</organism>
<dbReference type="EMBL" id="CP012836">
    <property type="protein sequence ID" value="AMQ56238.1"/>
    <property type="molecule type" value="Genomic_DNA"/>
</dbReference>
<accession>A0A142EM83</accession>
<dbReference type="AlphaFoldDB" id="A0A142EM83"/>
<dbReference type="OrthoDB" id="820611at2"/>
<keyword evidence="1" id="KW-0732">Signal</keyword>
<proteinExistence type="predicted"/>
<evidence type="ECO:0000256" key="1">
    <source>
        <dbReference type="SAM" id="SignalP"/>
    </source>
</evidence>
<feature type="signal peptide" evidence="1">
    <location>
        <begin position="1"/>
        <end position="21"/>
    </location>
</feature>
<reference evidence="3" key="1">
    <citation type="submission" date="2015-09" db="EMBL/GenBank/DDBJ databases">
        <title>Complete sequence of Algoriphagus sp. M8-2.</title>
        <authorList>
            <person name="Shintani M."/>
        </authorList>
    </citation>
    <scope>NUCLEOTIDE SEQUENCE [LARGE SCALE GENOMIC DNA]</scope>
    <source>
        <strain evidence="3">M8-2</strain>
    </source>
</reference>
<keyword evidence="3" id="KW-1185">Reference proteome</keyword>
<gene>
    <name evidence="2" type="ORF">AO498_07405</name>
</gene>
<dbReference type="PATRIC" id="fig|1727163.4.peg.1538"/>
<reference evidence="2 3" key="2">
    <citation type="journal article" date="2016" name="Genome Announc.">
        <title>Complete Genome Sequence of Algoriphagus sp. Strain M8-2, Isolated from a Brackish Lake.</title>
        <authorList>
            <person name="Muraguchi Y."/>
            <person name="Kushimoto K."/>
            <person name="Ohtsubo Y."/>
            <person name="Suzuki T."/>
            <person name="Dohra H."/>
            <person name="Kimbara K."/>
            <person name="Shintani M."/>
        </authorList>
    </citation>
    <scope>NUCLEOTIDE SEQUENCE [LARGE SCALE GENOMIC DNA]</scope>
    <source>
        <strain evidence="2 3">M8-2</strain>
    </source>
</reference>
<evidence type="ECO:0000313" key="3">
    <source>
        <dbReference type="Proteomes" id="UP000073816"/>
    </source>
</evidence>
<name>A0A142EM83_9BACT</name>
<evidence type="ECO:0008006" key="4">
    <source>
        <dbReference type="Google" id="ProtNLM"/>
    </source>
</evidence>
<sequence>MFKRRYFVALFSIFLSFPSYSQIEINNQKSENHQLVPGTEVFMVPPPNFLAMGFPGFVFPAADASMLVSKIPEANFLEIESELAGIIGDQKLISEVEDVRINGFQGKIFTTEEIKEGDPITYHTLFFGDNDFVYLVMGMCPSDHSGIIESIKESIFSIVYDPNAIESSIIPFSVQVEGTKMKEVGERSGMIFYTVDGKLPTESTDKTALILGSSIYPVDVEDVREYTVNRIKQLPYTATNVQKSQLREVQINGLSGFEFDFFGTKGPGQAEELVYVVMLFKDDKYYLLIGNASQDFEENLKLFKKVSSTFRLME</sequence>
<protein>
    <recommendedName>
        <fullName evidence="4">DUF1795 domain-containing protein</fullName>
    </recommendedName>
</protein>
<evidence type="ECO:0000313" key="2">
    <source>
        <dbReference type="EMBL" id="AMQ56238.1"/>
    </source>
</evidence>
<dbReference type="Gene3D" id="3.40.1000.10">
    <property type="entry name" value="Mog1/PsbP, alpha/beta/alpha sandwich"/>
    <property type="match status" value="1"/>
</dbReference>
<feature type="chain" id="PRO_5007494025" description="DUF1795 domain-containing protein" evidence="1">
    <location>
        <begin position="22"/>
        <end position="314"/>
    </location>
</feature>
<dbReference type="RefSeq" id="WP_067545403.1">
    <property type="nucleotide sequence ID" value="NZ_CP012836.1"/>
</dbReference>
<dbReference type="KEGG" id="alm:AO498_07405"/>